<reference evidence="2" key="1">
    <citation type="journal article" date="2022" name="Nat. Commun.">
        <title>Chromosome evolution and the genetic basis of agronomically important traits in greater yam.</title>
        <authorList>
            <person name="Bredeson J.V."/>
            <person name="Lyons J.B."/>
            <person name="Oniyinde I.O."/>
            <person name="Okereke N.R."/>
            <person name="Kolade O."/>
            <person name="Nnabue I."/>
            <person name="Nwadili C.O."/>
            <person name="Hribova E."/>
            <person name="Parker M."/>
            <person name="Nwogha J."/>
            <person name="Shu S."/>
            <person name="Carlson J."/>
            <person name="Kariba R."/>
            <person name="Muthemba S."/>
            <person name="Knop K."/>
            <person name="Barton G.J."/>
            <person name="Sherwood A.V."/>
            <person name="Lopez-Montes A."/>
            <person name="Asiedu R."/>
            <person name="Jamnadass R."/>
            <person name="Muchugi A."/>
            <person name="Goodstein D."/>
            <person name="Egesi C.N."/>
            <person name="Featherston J."/>
            <person name="Asfaw A."/>
            <person name="Simpson G.G."/>
            <person name="Dolezel J."/>
            <person name="Hendre P.S."/>
            <person name="Van Deynze A."/>
            <person name="Kumar P.L."/>
            <person name="Obidiegwu J.E."/>
            <person name="Bhattacharjee R."/>
            <person name="Rokhsar D.S."/>
        </authorList>
    </citation>
    <scope>NUCLEOTIDE SEQUENCE [LARGE SCALE GENOMIC DNA]</scope>
    <source>
        <strain evidence="2">cv. TDa95/00328</strain>
    </source>
</reference>
<evidence type="ECO:0000313" key="2">
    <source>
        <dbReference type="Proteomes" id="UP000827976"/>
    </source>
</evidence>
<proteinExistence type="predicted"/>
<dbReference type="Proteomes" id="UP000827976">
    <property type="component" value="Chromosome 20"/>
</dbReference>
<dbReference type="EMBL" id="CM037030">
    <property type="protein sequence ID" value="KAH7650665.1"/>
    <property type="molecule type" value="Genomic_DNA"/>
</dbReference>
<name>A0ACB7TUC2_DIOAL</name>
<comment type="caution">
    <text evidence="1">The sequence shown here is derived from an EMBL/GenBank/DDBJ whole genome shotgun (WGS) entry which is preliminary data.</text>
</comment>
<keyword evidence="2" id="KW-1185">Reference proteome</keyword>
<accession>A0ACB7TUC2</accession>
<organism evidence="1 2">
    <name type="scientific">Dioscorea alata</name>
    <name type="common">Purple yam</name>
    <dbReference type="NCBI Taxonomy" id="55571"/>
    <lineage>
        <taxon>Eukaryota</taxon>
        <taxon>Viridiplantae</taxon>
        <taxon>Streptophyta</taxon>
        <taxon>Embryophyta</taxon>
        <taxon>Tracheophyta</taxon>
        <taxon>Spermatophyta</taxon>
        <taxon>Magnoliopsida</taxon>
        <taxon>Liliopsida</taxon>
        <taxon>Dioscoreales</taxon>
        <taxon>Dioscoreaceae</taxon>
        <taxon>Dioscorea</taxon>
    </lineage>
</organism>
<protein>
    <submittedName>
        <fullName evidence="1">Uncharacterized protein</fullName>
    </submittedName>
</protein>
<sequence>MKPETGVPECCQIVTNNNKAVIRPSLMPWRISAANYHTKHCRPRIDTGKKQGGSHRKVSEYRNHQHARRKCVILLIPHLFAFCFSISIIFFCSILLCRSLVNMMLLFG</sequence>
<gene>
    <name evidence="1" type="ORF">IHE45_20G004100</name>
</gene>
<evidence type="ECO:0000313" key="1">
    <source>
        <dbReference type="EMBL" id="KAH7650665.1"/>
    </source>
</evidence>